<evidence type="ECO:0000313" key="2">
    <source>
        <dbReference type="EMBL" id="GLQ30710.1"/>
    </source>
</evidence>
<dbReference type="GO" id="GO:0005524">
    <property type="term" value="F:ATP binding"/>
    <property type="evidence" value="ECO:0007669"/>
    <property type="project" value="UniProtKB-KW"/>
</dbReference>
<proteinExistence type="predicted"/>
<dbReference type="Pfam" id="PF00497">
    <property type="entry name" value="SBP_bac_3"/>
    <property type="match status" value="1"/>
</dbReference>
<organism evidence="2 3">
    <name type="scientific">Litoribrevibacter albus</name>
    <dbReference type="NCBI Taxonomy" id="1473156"/>
    <lineage>
        <taxon>Bacteria</taxon>
        <taxon>Pseudomonadati</taxon>
        <taxon>Pseudomonadota</taxon>
        <taxon>Gammaproteobacteria</taxon>
        <taxon>Oceanospirillales</taxon>
        <taxon>Oceanospirillaceae</taxon>
        <taxon>Litoribrevibacter</taxon>
    </lineage>
</organism>
<evidence type="ECO:0000313" key="3">
    <source>
        <dbReference type="Proteomes" id="UP001161389"/>
    </source>
</evidence>
<dbReference type="PANTHER" id="PTHR38834:SF3">
    <property type="entry name" value="SOLUTE-BINDING PROTEIN FAMILY 3_N-TERMINAL DOMAIN-CONTAINING PROTEIN"/>
    <property type="match status" value="1"/>
</dbReference>
<evidence type="ECO:0000259" key="1">
    <source>
        <dbReference type="Pfam" id="PF00497"/>
    </source>
</evidence>
<gene>
    <name evidence="2" type="ORF">GCM10007876_11890</name>
</gene>
<dbReference type="AlphaFoldDB" id="A0AA37S9D8"/>
<dbReference type="Gene3D" id="3.40.190.10">
    <property type="entry name" value="Periplasmic binding protein-like II"/>
    <property type="match status" value="2"/>
</dbReference>
<feature type="domain" description="Solute-binding protein family 3/N-terminal" evidence="1">
    <location>
        <begin position="34"/>
        <end position="251"/>
    </location>
</feature>
<keyword evidence="2" id="KW-0067">ATP-binding</keyword>
<name>A0AA37S9D8_9GAMM</name>
<keyword evidence="2" id="KW-0547">Nucleotide-binding</keyword>
<reference evidence="2" key="2">
    <citation type="submission" date="2023-01" db="EMBL/GenBank/DDBJ databases">
        <title>Draft genome sequence of Litoribrevibacter albus strain NBRC 110071.</title>
        <authorList>
            <person name="Sun Q."/>
            <person name="Mori K."/>
        </authorList>
    </citation>
    <scope>NUCLEOTIDE SEQUENCE</scope>
    <source>
        <strain evidence="2">NBRC 110071</strain>
    </source>
</reference>
<dbReference type="InterPro" id="IPR001638">
    <property type="entry name" value="Solute-binding_3/MltF_N"/>
</dbReference>
<keyword evidence="3" id="KW-1185">Reference proteome</keyword>
<dbReference type="SUPFAM" id="SSF53850">
    <property type="entry name" value="Periplasmic binding protein-like II"/>
    <property type="match status" value="1"/>
</dbReference>
<accession>A0AA37S9D8</accession>
<protein>
    <submittedName>
        <fullName evidence="2">Peptide ABC transporter ATP-binding protein</fullName>
    </submittedName>
</protein>
<dbReference type="EMBL" id="BSNM01000009">
    <property type="protein sequence ID" value="GLQ30710.1"/>
    <property type="molecule type" value="Genomic_DNA"/>
</dbReference>
<reference evidence="2" key="1">
    <citation type="journal article" date="2014" name="Int. J. Syst. Evol. Microbiol.">
        <title>Complete genome sequence of Corynebacterium casei LMG S-19264T (=DSM 44701T), isolated from a smear-ripened cheese.</title>
        <authorList>
            <consortium name="US DOE Joint Genome Institute (JGI-PGF)"/>
            <person name="Walter F."/>
            <person name="Albersmeier A."/>
            <person name="Kalinowski J."/>
            <person name="Ruckert C."/>
        </authorList>
    </citation>
    <scope>NUCLEOTIDE SEQUENCE</scope>
    <source>
        <strain evidence="2">NBRC 110071</strain>
    </source>
</reference>
<comment type="caution">
    <text evidence="2">The sequence shown here is derived from an EMBL/GenBank/DDBJ whole genome shotgun (WGS) entry which is preliminary data.</text>
</comment>
<sequence length="252" mass="28733">MVKQPISFLFNALLLFVFCIVRTNASESEKLIVLTEEWAPYNYMVDGQLTGFSVEIVQHIIRDLGADVALELYPSMRASYMLNNEPRRLFISMFKTKERENQYQWIGPLVDSSIYFYKKKGSPLVIESLEDAKQVDMISTRHAGLVYNKLKKAGFRNLDNVSVQAKTVYEKLLHGRTDLGISESPLGTKHILRELNYPVDALVQTNVKVVDSSLYIAASKDIADSEIALWQTSLDKLKASGVYDQVLRKYHE</sequence>
<dbReference type="Proteomes" id="UP001161389">
    <property type="component" value="Unassembled WGS sequence"/>
</dbReference>
<dbReference type="RefSeq" id="WP_284379951.1">
    <property type="nucleotide sequence ID" value="NZ_BSNM01000009.1"/>
</dbReference>
<dbReference type="PANTHER" id="PTHR38834">
    <property type="entry name" value="PERIPLASMIC SUBSTRATE BINDING PROTEIN FAMILY 3"/>
    <property type="match status" value="1"/>
</dbReference>